<accession>A0A438G1T6</accession>
<dbReference type="AlphaFoldDB" id="A0A438G1T6"/>
<dbReference type="EMBL" id="QGNW01000684">
    <property type="protein sequence ID" value="RVW66167.1"/>
    <property type="molecule type" value="Genomic_DNA"/>
</dbReference>
<reference evidence="2 3" key="1">
    <citation type="journal article" date="2018" name="PLoS Genet.">
        <title>Population sequencing reveals clonal diversity and ancestral inbreeding in the grapevine cultivar Chardonnay.</title>
        <authorList>
            <person name="Roach M.J."/>
            <person name="Johnson D.L."/>
            <person name="Bohlmann J."/>
            <person name="van Vuuren H.J."/>
            <person name="Jones S.J."/>
            <person name="Pretorius I.S."/>
            <person name="Schmidt S.A."/>
            <person name="Borneman A.R."/>
        </authorList>
    </citation>
    <scope>NUCLEOTIDE SEQUENCE [LARGE SCALE GENOMIC DNA]</scope>
    <source>
        <strain evidence="3">cv. Chardonnay</strain>
        <tissue evidence="2">Leaf</tissue>
    </source>
</reference>
<organism evidence="2 3">
    <name type="scientific">Vitis vinifera</name>
    <name type="common">Grape</name>
    <dbReference type="NCBI Taxonomy" id="29760"/>
    <lineage>
        <taxon>Eukaryota</taxon>
        <taxon>Viridiplantae</taxon>
        <taxon>Streptophyta</taxon>
        <taxon>Embryophyta</taxon>
        <taxon>Tracheophyta</taxon>
        <taxon>Spermatophyta</taxon>
        <taxon>Magnoliopsida</taxon>
        <taxon>eudicotyledons</taxon>
        <taxon>Gunneridae</taxon>
        <taxon>Pentapetalae</taxon>
        <taxon>rosids</taxon>
        <taxon>Vitales</taxon>
        <taxon>Vitaceae</taxon>
        <taxon>Viteae</taxon>
        <taxon>Vitis</taxon>
    </lineage>
</organism>
<evidence type="ECO:0000313" key="3">
    <source>
        <dbReference type="Proteomes" id="UP000288805"/>
    </source>
</evidence>
<evidence type="ECO:0000313" key="2">
    <source>
        <dbReference type="EMBL" id="RVW66167.1"/>
    </source>
</evidence>
<dbReference type="Proteomes" id="UP000288805">
    <property type="component" value="Unassembled WGS sequence"/>
</dbReference>
<proteinExistence type="predicted"/>
<feature type="transmembrane region" description="Helical" evidence="1">
    <location>
        <begin position="12"/>
        <end position="31"/>
    </location>
</feature>
<feature type="transmembrane region" description="Helical" evidence="1">
    <location>
        <begin position="68"/>
        <end position="93"/>
    </location>
</feature>
<comment type="caution">
    <text evidence="2">The sequence shown here is derived from an EMBL/GenBank/DDBJ whole genome shotgun (WGS) entry which is preliminary data.</text>
</comment>
<protein>
    <submittedName>
        <fullName evidence="2">Uncharacterized protein</fullName>
    </submittedName>
</protein>
<keyword evidence="1" id="KW-0812">Transmembrane</keyword>
<keyword evidence="1" id="KW-1133">Transmembrane helix</keyword>
<evidence type="ECO:0000256" key="1">
    <source>
        <dbReference type="SAM" id="Phobius"/>
    </source>
</evidence>
<name>A0A438G1T6_VITVI</name>
<sequence>MLSDQGPTALGNASVSFWGVHGHLFAIWMLLEVHHMKSLGDATWLGVSLELVLLPPFLTCARCKFKSIFLMFDVLTLFPSLAAGLPACFLFIYGKIDSIYRTNHRPAIQIQERDVPDTVKWVRTGSSEGWTPFINGQEVPESSKRDWAAAFEFLALKSSWRPTFEGLMGV</sequence>
<gene>
    <name evidence="2" type="ORF">CK203_007392</name>
</gene>
<keyword evidence="1" id="KW-0472">Membrane</keyword>